<organism evidence="1 2">
    <name type="scientific">Brassica cretica</name>
    <name type="common">Mustard</name>
    <dbReference type="NCBI Taxonomy" id="69181"/>
    <lineage>
        <taxon>Eukaryota</taxon>
        <taxon>Viridiplantae</taxon>
        <taxon>Streptophyta</taxon>
        <taxon>Embryophyta</taxon>
        <taxon>Tracheophyta</taxon>
        <taxon>Spermatophyta</taxon>
        <taxon>Magnoliopsida</taxon>
        <taxon>eudicotyledons</taxon>
        <taxon>Gunneridae</taxon>
        <taxon>Pentapetalae</taxon>
        <taxon>rosids</taxon>
        <taxon>malvids</taxon>
        <taxon>Brassicales</taxon>
        <taxon>Brassicaceae</taxon>
        <taxon>Brassiceae</taxon>
        <taxon>Brassica</taxon>
    </lineage>
</organism>
<dbReference type="AlphaFoldDB" id="A0A8S9QVU5"/>
<gene>
    <name evidence="1" type="ORF">F2Q69_00012273</name>
</gene>
<sequence>MGFRGFDVWVGYDAAKSGEAEIGDWLFRVFRKLCKVIVTLFISSPRLLDLSFCSVRRSWSFGPARSKVAR</sequence>
<dbReference type="EMBL" id="QGKX02000996">
    <property type="protein sequence ID" value="KAF3556593.1"/>
    <property type="molecule type" value="Genomic_DNA"/>
</dbReference>
<comment type="caution">
    <text evidence="1">The sequence shown here is derived from an EMBL/GenBank/DDBJ whole genome shotgun (WGS) entry which is preliminary data.</text>
</comment>
<name>A0A8S9QVU5_BRACR</name>
<accession>A0A8S9QVU5</accession>
<reference evidence="1" key="1">
    <citation type="submission" date="2019-12" db="EMBL/GenBank/DDBJ databases">
        <title>Genome sequencing and annotation of Brassica cretica.</title>
        <authorList>
            <person name="Studholme D.J."/>
            <person name="Sarris P."/>
        </authorList>
    </citation>
    <scope>NUCLEOTIDE SEQUENCE</scope>
    <source>
        <strain evidence="1">PFS-109/04</strain>
        <tissue evidence="1">Leaf</tissue>
    </source>
</reference>
<evidence type="ECO:0000313" key="1">
    <source>
        <dbReference type="EMBL" id="KAF3556593.1"/>
    </source>
</evidence>
<dbReference type="Proteomes" id="UP000712600">
    <property type="component" value="Unassembled WGS sequence"/>
</dbReference>
<protein>
    <submittedName>
        <fullName evidence="1">Uncharacterized protein</fullName>
    </submittedName>
</protein>
<evidence type="ECO:0000313" key="2">
    <source>
        <dbReference type="Proteomes" id="UP000712600"/>
    </source>
</evidence>
<proteinExistence type="predicted"/>